<dbReference type="EMBL" id="UYYG01000015">
    <property type="protein sequence ID" value="VDN51226.1"/>
    <property type="molecule type" value="Genomic_DNA"/>
</dbReference>
<dbReference type="PANTHER" id="PTHR12630">
    <property type="entry name" value="N-LINKED OLIGOSACCHARIDE PROCESSING"/>
    <property type="match status" value="1"/>
</dbReference>
<reference evidence="8" key="1">
    <citation type="submission" date="2016-04" db="UniProtKB">
        <authorList>
            <consortium name="WormBaseParasite"/>
        </authorList>
    </citation>
    <scope>IDENTIFICATION</scope>
</reference>
<evidence type="ECO:0000259" key="4">
    <source>
        <dbReference type="PROSITE" id="PS50222"/>
    </source>
</evidence>
<protein>
    <submittedName>
        <fullName evidence="8">EF-hand domain-containing protein</fullName>
    </submittedName>
</protein>
<evidence type="ECO:0000256" key="1">
    <source>
        <dbReference type="ARBA" id="ARBA00023157"/>
    </source>
</evidence>
<dbReference type="Proteomes" id="UP000274756">
    <property type="component" value="Unassembled WGS sequence"/>
</dbReference>
<dbReference type="GO" id="GO:0006491">
    <property type="term" value="P:N-glycan processing"/>
    <property type="evidence" value="ECO:0007669"/>
    <property type="project" value="TreeGrafter"/>
</dbReference>
<dbReference type="PROSITE" id="PS50222">
    <property type="entry name" value="EF_HAND_2"/>
    <property type="match status" value="1"/>
</dbReference>
<accession>A0A0N4UFS3</accession>
<dbReference type="GO" id="GO:0005509">
    <property type="term" value="F:calcium ion binding"/>
    <property type="evidence" value="ECO:0007669"/>
    <property type="project" value="InterPro"/>
</dbReference>
<feature type="compositionally biased region" description="Acidic residues" evidence="3">
    <location>
        <begin position="316"/>
        <end position="325"/>
    </location>
</feature>
<dbReference type="Pfam" id="PF12999">
    <property type="entry name" value="PRKCSH-like"/>
    <property type="match status" value="1"/>
</dbReference>
<evidence type="ECO:0000313" key="5">
    <source>
        <dbReference type="EMBL" id="VDN51226.1"/>
    </source>
</evidence>
<name>A0A0N4UFS3_DRAME</name>
<dbReference type="GO" id="GO:0017177">
    <property type="term" value="C:glucosidase II complex"/>
    <property type="evidence" value="ECO:0007669"/>
    <property type="project" value="TreeGrafter"/>
</dbReference>
<dbReference type="CDD" id="cd00112">
    <property type="entry name" value="LDLa"/>
    <property type="match status" value="1"/>
</dbReference>
<dbReference type="InterPro" id="IPR011992">
    <property type="entry name" value="EF-hand-dom_pair"/>
</dbReference>
<reference evidence="5 7" key="2">
    <citation type="submission" date="2018-11" db="EMBL/GenBank/DDBJ databases">
        <authorList>
            <consortium name="Pathogen Informatics"/>
        </authorList>
    </citation>
    <scope>NUCLEOTIDE SEQUENCE [LARGE SCALE GENOMIC DNA]</scope>
</reference>
<dbReference type="SUPFAM" id="SSF47473">
    <property type="entry name" value="EF-hand"/>
    <property type="match status" value="1"/>
</dbReference>
<dbReference type="InterPro" id="IPR002172">
    <property type="entry name" value="LDrepeatLR_classA_rpt"/>
</dbReference>
<organism evidence="6 8">
    <name type="scientific">Dracunculus medinensis</name>
    <name type="common">Guinea worm</name>
    <dbReference type="NCBI Taxonomy" id="318479"/>
    <lineage>
        <taxon>Eukaryota</taxon>
        <taxon>Metazoa</taxon>
        <taxon>Ecdysozoa</taxon>
        <taxon>Nematoda</taxon>
        <taxon>Chromadorea</taxon>
        <taxon>Rhabditida</taxon>
        <taxon>Spirurina</taxon>
        <taxon>Dracunculoidea</taxon>
        <taxon>Dracunculidae</taxon>
        <taxon>Dracunculus</taxon>
    </lineage>
</organism>
<gene>
    <name evidence="5" type="ORF">DME_LOCUS1199</name>
</gene>
<proteinExistence type="predicted"/>
<dbReference type="SUPFAM" id="SSF57424">
    <property type="entry name" value="LDL receptor-like module"/>
    <property type="match status" value="1"/>
</dbReference>
<dbReference type="InterPro" id="IPR036055">
    <property type="entry name" value="LDL_receptor-like_sf"/>
</dbReference>
<evidence type="ECO:0000313" key="6">
    <source>
        <dbReference type="Proteomes" id="UP000038040"/>
    </source>
</evidence>
<dbReference type="PANTHER" id="PTHR12630:SF1">
    <property type="entry name" value="GLUCOSIDASE 2 SUBUNIT BETA"/>
    <property type="match status" value="1"/>
</dbReference>
<evidence type="ECO:0000313" key="7">
    <source>
        <dbReference type="Proteomes" id="UP000274756"/>
    </source>
</evidence>
<dbReference type="InterPro" id="IPR028146">
    <property type="entry name" value="PRKCSH_N"/>
</dbReference>
<dbReference type="OrthoDB" id="28322at2759"/>
<sequence>MFLLFSIFLQVNSIKLGLFAKKYDSPVQSNYGPRPYGVSFVAGPLYATGENFTCIDGLKTIPFKHVNDDYCDCTDGSDEPGTSACPNGVFHCLNRGFFAENIPSSRVNDQICDCCDGSDEWNGAVHCENNCVLLGLERKARKEQRVLIVQKGYAKRLKLAEEAKKLKVEKQQEMDRLQNELNNITVFLAEIDDRKKEVEMKEQLAKNFENAKKQAEAKMFFDDLDLDSDLKVTAEELKNYKEFDTDNDGTILLEEEKEIAFDKFFKKFEILKYQFFKKRPILEKNPQRKMEITPGFNHEEVYEEDLKEMPEKNGTDFDDYNDNDGDDRALKDDSALDGPRYNEETLVIIAEADRIRDEYSEMKKRFDDVVSQMKYIFCSFKLL</sequence>
<dbReference type="InterPro" id="IPR039794">
    <property type="entry name" value="Gtb1-like"/>
</dbReference>
<evidence type="ECO:0000256" key="3">
    <source>
        <dbReference type="SAM" id="MobiDB-lite"/>
    </source>
</evidence>
<feature type="domain" description="EF-hand" evidence="4">
    <location>
        <begin position="212"/>
        <end position="247"/>
    </location>
</feature>
<keyword evidence="7" id="KW-1185">Reference proteome</keyword>
<dbReference type="WBParaSite" id="DME_0000630201-mRNA-1">
    <property type="protein sequence ID" value="DME_0000630201-mRNA-1"/>
    <property type="gene ID" value="DME_0000630201"/>
</dbReference>
<dbReference type="InterPro" id="IPR002048">
    <property type="entry name" value="EF_hand_dom"/>
</dbReference>
<keyword evidence="2" id="KW-0175">Coiled coil</keyword>
<evidence type="ECO:0000313" key="8">
    <source>
        <dbReference type="WBParaSite" id="DME_0000630201-mRNA-1"/>
    </source>
</evidence>
<feature type="coiled-coil region" evidence="2">
    <location>
        <begin position="156"/>
        <end position="218"/>
    </location>
</feature>
<feature type="region of interest" description="Disordered" evidence="3">
    <location>
        <begin position="304"/>
        <end position="337"/>
    </location>
</feature>
<dbReference type="AlphaFoldDB" id="A0A0N4UFS3"/>
<dbReference type="STRING" id="318479.A0A0N4UFS3"/>
<evidence type="ECO:0000256" key="2">
    <source>
        <dbReference type="SAM" id="Coils"/>
    </source>
</evidence>
<dbReference type="Proteomes" id="UP000038040">
    <property type="component" value="Unplaced"/>
</dbReference>
<keyword evidence="1" id="KW-1015">Disulfide bond</keyword>